<proteinExistence type="predicted"/>
<feature type="region of interest" description="Disordered" evidence="1">
    <location>
        <begin position="74"/>
        <end position="95"/>
    </location>
</feature>
<accession>A0A0S3TEI7</accession>
<evidence type="ECO:0000256" key="1">
    <source>
        <dbReference type="SAM" id="MobiDB-lite"/>
    </source>
</evidence>
<dbReference type="EMBL" id="AP015362">
    <property type="protein sequence ID" value="BAU03393.1"/>
    <property type="molecule type" value="Genomic_DNA"/>
</dbReference>
<name>A0A0S3TEI7_PHAAN</name>
<evidence type="ECO:0000313" key="2">
    <source>
        <dbReference type="EMBL" id="BAU03393.1"/>
    </source>
</evidence>
<dbReference type="AlphaFoldDB" id="A0A0S3TEI7"/>
<reference evidence="2" key="1">
    <citation type="journal article" date="2015" name="Sci. Rep.">
        <title>The power of single molecule real-time sequencing technology in the de novo assembly of a eukaryotic genome.</title>
        <authorList>
            <person name="Sakai H."/>
            <person name="Naito K."/>
            <person name="Ogiso-Tanaka E."/>
            <person name="Takahashi Y."/>
            <person name="Iseki K."/>
            <person name="Muto C."/>
            <person name="Satou K."/>
            <person name="Teruya K."/>
            <person name="Shiroma A."/>
            <person name="Shimoji M."/>
            <person name="Hirano T."/>
            <person name="Itoh T."/>
            <person name="Kaga A."/>
            <person name="Tomooka N."/>
        </authorList>
    </citation>
    <scope>NUCLEOTIDE SEQUENCE</scope>
</reference>
<organism evidence="2">
    <name type="scientific">Vigna angularis var. angularis</name>
    <dbReference type="NCBI Taxonomy" id="157739"/>
    <lineage>
        <taxon>Eukaryota</taxon>
        <taxon>Viridiplantae</taxon>
        <taxon>Streptophyta</taxon>
        <taxon>Embryophyta</taxon>
        <taxon>Tracheophyta</taxon>
        <taxon>Spermatophyta</taxon>
        <taxon>Magnoliopsida</taxon>
        <taxon>eudicotyledons</taxon>
        <taxon>Gunneridae</taxon>
        <taxon>Pentapetalae</taxon>
        <taxon>rosids</taxon>
        <taxon>fabids</taxon>
        <taxon>Fabales</taxon>
        <taxon>Fabaceae</taxon>
        <taxon>Papilionoideae</taxon>
        <taxon>50 kb inversion clade</taxon>
        <taxon>NPAAA clade</taxon>
        <taxon>indigoferoid/millettioid clade</taxon>
        <taxon>Phaseoleae</taxon>
        <taxon>Vigna</taxon>
    </lineage>
</organism>
<sequence length="199" mass="22000">MEGLGPSPIGGFWPSLEGTDASDFCGSLPEPSPLLFISSSLASKSLYLWAGVRIVVAYSASWSSYCSRASFHSSSLRPRRSSGGRTFHQTVGQTRPKIRSPPFWYDLDDHIPVGLTRPINPMASPVPVPLERSKTGSEPIDRSRVYSFSDQFHIKGPCATNSKTTGGRIQCQSQQWTPLTEYRRHSARIGCCCWETELD</sequence>
<gene>
    <name evidence="2" type="primary">Vigan.UMG095800</name>
    <name evidence="2" type="ORF">VIGAN_UM095800</name>
</gene>
<protein>
    <submittedName>
        <fullName evidence="2">Uncharacterized protein</fullName>
    </submittedName>
</protein>